<organism evidence="2 3">
    <name type="scientific">Deinococcus indicus</name>
    <dbReference type="NCBI Taxonomy" id="223556"/>
    <lineage>
        <taxon>Bacteria</taxon>
        <taxon>Thermotogati</taxon>
        <taxon>Deinococcota</taxon>
        <taxon>Deinococci</taxon>
        <taxon>Deinococcales</taxon>
        <taxon>Deinococcaceae</taxon>
        <taxon>Deinococcus</taxon>
    </lineage>
</organism>
<sequence length="253" mass="26731">MTWTGSDSCCLVISPQLTRALSHAALIEAAGWTASTAAGGLHALTQIERERPYLVIIDPQLEDLSPADLHEILRDDPATAETIILIPGAQLPSRYGGPHDVVVPAGLSVPEGLSRALAQMAELTAPRWADPAAAALEGTLTDLNLTDVLLCAQELQLSGLLIVHLGAEPAHLVVRRGEIIDAEYGALNPSQAATHLLTVPGPGDFRFHLISPDALNGYPRQISLPTSRLLMEAAVQVDHTRAADPLNSALEAS</sequence>
<dbReference type="InterPro" id="IPR011006">
    <property type="entry name" value="CheY-like_superfamily"/>
</dbReference>
<dbReference type="EMBL" id="NHMK01000011">
    <property type="protein sequence ID" value="OWL96410.1"/>
    <property type="molecule type" value="Genomic_DNA"/>
</dbReference>
<name>A0A2D0A7L3_9DEIO</name>
<feature type="domain" description="PatA-like N-terminal" evidence="1">
    <location>
        <begin position="137"/>
        <end position="240"/>
    </location>
</feature>
<comment type="caution">
    <text evidence="2">The sequence shown here is derived from an EMBL/GenBank/DDBJ whole genome shotgun (WGS) entry which is preliminary data.</text>
</comment>
<dbReference type="SUPFAM" id="SSF52172">
    <property type="entry name" value="CheY-like"/>
    <property type="match status" value="1"/>
</dbReference>
<dbReference type="Proteomes" id="UP000197208">
    <property type="component" value="Unassembled WGS sequence"/>
</dbReference>
<keyword evidence="3" id="KW-1185">Reference proteome</keyword>
<protein>
    <recommendedName>
        <fullName evidence="1">PatA-like N-terminal domain-containing protein</fullName>
    </recommendedName>
</protein>
<reference evidence="2 3" key="1">
    <citation type="submission" date="2017-05" db="EMBL/GenBank/DDBJ databases">
        <title>De novo genome assembly of Deniococcus indicus strain DR1.</title>
        <authorList>
            <person name="Chauhan D."/>
            <person name="Yennamalli R.M."/>
            <person name="Priyadarshini R."/>
        </authorList>
    </citation>
    <scope>NUCLEOTIDE SEQUENCE [LARGE SCALE GENOMIC DNA]</scope>
    <source>
        <strain evidence="2 3">DR1</strain>
    </source>
</reference>
<evidence type="ECO:0000313" key="2">
    <source>
        <dbReference type="EMBL" id="OWL96410.1"/>
    </source>
</evidence>
<gene>
    <name evidence="2" type="ORF">CBQ26_08445</name>
</gene>
<evidence type="ECO:0000313" key="3">
    <source>
        <dbReference type="Proteomes" id="UP000197208"/>
    </source>
</evidence>
<dbReference type="Gene3D" id="3.40.50.2300">
    <property type="match status" value="1"/>
</dbReference>
<dbReference type="InterPro" id="IPR025497">
    <property type="entry name" value="PatA-like_N"/>
</dbReference>
<evidence type="ECO:0000259" key="1">
    <source>
        <dbReference type="Pfam" id="PF14332"/>
    </source>
</evidence>
<dbReference type="AlphaFoldDB" id="A0A2D0A7L3"/>
<accession>A0A2D0A7L3</accession>
<proteinExistence type="predicted"/>
<dbReference type="Pfam" id="PF14332">
    <property type="entry name" value="DUF4388"/>
    <property type="match status" value="1"/>
</dbReference>